<organism evidence="1 2">
    <name type="scientific">Brevibacterium antiquum CNRZ 918</name>
    <dbReference type="NCBI Taxonomy" id="1255637"/>
    <lineage>
        <taxon>Bacteria</taxon>
        <taxon>Bacillati</taxon>
        <taxon>Actinomycetota</taxon>
        <taxon>Actinomycetes</taxon>
        <taxon>Micrococcales</taxon>
        <taxon>Brevibacteriaceae</taxon>
        <taxon>Brevibacterium</taxon>
    </lineage>
</organism>
<proteinExistence type="predicted"/>
<dbReference type="AlphaFoldDB" id="A0A2H1IC68"/>
<name>A0A2H1IC68_9MICO</name>
<protein>
    <submittedName>
        <fullName evidence="1">Uncharacterized protein</fullName>
    </submittedName>
</protein>
<gene>
    <name evidence="1" type="ORF">BANT918_00813</name>
</gene>
<evidence type="ECO:0000313" key="1">
    <source>
        <dbReference type="EMBL" id="SMX72839.1"/>
    </source>
</evidence>
<dbReference type="Proteomes" id="UP000234433">
    <property type="component" value="Unassembled WGS sequence"/>
</dbReference>
<reference evidence="1 2" key="1">
    <citation type="submission" date="2017-03" db="EMBL/GenBank/DDBJ databases">
        <authorList>
            <person name="Afonso C.L."/>
            <person name="Miller P.J."/>
            <person name="Scott M.A."/>
            <person name="Spackman E."/>
            <person name="Goraichik I."/>
            <person name="Dimitrov K.M."/>
            <person name="Suarez D.L."/>
            <person name="Swayne D.E."/>
        </authorList>
    </citation>
    <scope>NUCLEOTIDE SEQUENCE [LARGE SCALE GENOMIC DNA]</scope>
    <source>
        <strain evidence="1 2">CNRZ 918</strain>
    </source>
</reference>
<evidence type="ECO:0000313" key="2">
    <source>
        <dbReference type="Proteomes" id="UP000234433"/>
    </source>
</evidence>
<accession>A0A2H1IC68</accession>
<sequence>MMTVVIDRCTARSPKASTVALPPIAMSRGIDRRELRALTMRLVMMTPTPYAAVARPAIAAPVPWDCRAGASRVRTPRTTAPSM</sequence>
<dbReference type="EMBL" id="FXZD01000002">
    <property type="protein sequence ID" value="SMX72839.1"/>
    <property type="molecule type" value="Genomic_DNA"/>
</dbReference>